<evidence type="ECO:0000313" key="3">
    <source>
        <dbReference type="EMBL" id="APJ04386.1"/>
    </source>
</evidence>
<dbReference type="PROSITE" id="PS50894">
    <property type="entry name" value="HPT"/>
    <property type="match status" value="1"/>
</dbReference>
<dbReference type="GO" id="GO:0000160">
    <property type="term" value="P:phosphorelay signal transduction system"/>
    <property type="evidence" value="ECO:0007669"/>
    <property type="project" value="InterPro"/>
</dbReference>
<dbReference type="SMART" id="SM00073">
    <property type="entry name" value="HPT"/>
    <property type="match status" value="1"/>
</dbReference>
<feature type="domain" description="HPt" evidence="2">
    <location>
        <begin position="30"/>
        <end position="123"/>
    </location>
</feature>
<dbReference type="STRING" id="1915309.AXG55_10900"/>
<evidence type="ECO:0000313" key="4">
    <source>
        <dbReference type="Proteomes" id="UP000184731"/>
    </source>
</evidence>
<dbReference type="SUPFAM" id="SSF47226">
    <property type="entry name" value="Histidine-containing phosphotransfer domain, HPT domain"/>
    <property type="match status" value="1"/>
</dbReference>
<dbReference type="Pfam" id="PF01627">
    <property type="entry name" value="Hpt"/>
    <property type="match status" value="1"/>
</dbReference>
<dbReference type="AlphaFoldDB" id="A0A1L4D2G6"/>
<dbReference type="KEGG" id="saqi:AXG55_10900"/>
<reference evidence="3 4" key="1">
    <citation type="submission" date="2016-10" db="EMBL/GenBank/DDBJ databases">
        <title>Silvanigrella aquatica sp. nov., isolated from a freshwater lake located in the Black Forest, Germany, description of Silvanigrellaceae fam. nov., Silvanigrellales ord. nov., reclassification of the order Bdellovibrionales in the class Oligoflexia, reclassification of the families Bacteriovoracaceae and Halobacteriovoraceae in the new order Bacteriovoracales ord. nov., and reclassification of the family Pseudobacteriovoracaceae in the order Oligoflexiales.</title>
        <authorList>
            <person name="Hahn M.W."/>
            <person name="Schmidt J."/>
            <person name="Koll U."/>
            <person name="Rohde M."/>
            <person name="Verbag S."/>
            <person name="Pitt A."/>
            <person name="Nakai R."/>
            <person name="Naganuma T."/>
            <person name="Lang E."/>
        </authorList>
    </citation>
    <scope>NUCLEOTIDE SEQUENCE [LARGE SCALE GENOMIC DNA]</scope>
    <source>
        <strain evidence="3 4">MWH-Nonnen-W8red</strain>
    </source>
</reference>
<evidence type="ECO:0000259" key="2">
    <source>
        <dbReference type="PROSITE" id="PS50894"/>
    </source>
</evidence>
<sequence>MNTTNQFPFLDENIINNMKEFGNGDEEFANRLLIVQLMTVYLDNLPERIKELTTAMKNSDIPVVERSAHTLKSSSRLIGLVALAEDCQILEDIGFSKTLDGAQEVFNRIDTACKKVPDVIKSKIKDLESK</sequence>
<organism evidence="3 4">
    <name type="scientific">Silvanigrella aquatica</name>
    <dbReference type="NCBI Taxonomy" id="1915309"/>
    <lineage>
        <taxon>Bacteria</taxon>
        <taxon>Pseudomonadati</taxon>
        <taxon>Bdellovibrionota</taxon>
        <taxon>Oligoflexia</taxon>
        <taxon>Silvanigrellales</taxon>
        <taxon>Silvanigrellaceae</taxon>
        <taxon>Silvanigrella</taxon>
    </lineage>
</organism>
<feature type="modified residue" description="Phosphohistidine" evidence="1">
    <location>
        <position position="69"/>
    </location>
</feature>
<dbReference type="InterPro" id="IPR008207">
    <property type="entry name" value="Sig_transdc_His_kin_Hpt_dom"/>
</dbReference>
<keyword evidence="1" id="KW-0597">Phosphoprotein</keyword>
<proteinExistence type="predicted"/>
<name>A0A1L4D2G6_9BACT</name>
<gene>
    <name evidence="3" type="ORF">AXG55_10900</name>
</gene>
<dbReference type="OrthoDB" id="5295111at2"/>
<dbReference type="EMBL" id="CP017834">
    <property type="protein sequence ID" value="APJ04386.1"/>
    <property type="molecule type" value="Genomic_DNA"/>
</dbReference>
<keyword evidence="4" id="KW-1185">Reference proteome</keyword>
<dbReference type="Proteomes" id="UP000184731">
    <property type="component" value="Chromosome"/>
</dbReference>
<evidence type="ECO:0000256" key="1">
    <source>
        <dbReference type="PROSITE-ProRule" id="PRU00110"/>
    </source>
</evidence>
<dbReference type="CDD" id="cd00088">
    <property type="entry name" value="HPT"/>
    <property type="match status" value="1"/>
</dbReference>
<dbReference type="Gene3D" id="1.20.120.160">
    <property type="entry name" value="HPT domain"/>
    <property type="match status" value="1"/>
</dbReference>
<dbReference type="GO" id="GO:0004672">
    <property type="term" value="F:protein kinase activity"/>
    <property type="evidence" value="ECO:0007669"/>
    <property type="project" value="UniProtKB-ARBA"/>
</dbReference>
<dbReference type="InterPro" id="IPR036641">
    <property type="entry name" value="HPT_dom_sf"/>
</dbReference>
<protein>
    <recommendedName>
        <fullName evidence="2">HPt domain-containing protein</fullName>
    </recommendedName>
</protein>
<dbReference type="RefSeq" id="WP_148698141.1">
    <property type="nucleotide sequence ID" value="NZ_CP017834.1"/>
</dbReference>
<accession>A0A1L4D2G6</accession>